<keyword evidence="2" id="KW-1133">Transmembrane helix</keyword>
<dbReference type="EMBL" id="ML210206">
    <property type="protein sequence ID" value="TFK24119.1"/>
    <property type="molecule type" value="Genomic_DNA"/>
</dbReference>
<dbReference type="Proteomes" id="UP000307440">
    <property type="component" value="Unassembled WGS sequence"/>
</dbReference>
<gene>
    <name evidence="3" type="ORF">FA15DRAFT_593043</name>
</gene>
<evidence type="ECO:0000313" key="4">
    <source>
        <dbReference type="Proteomes" id="UP000307440"/>
    </source>
</evidence>
<feature type="transmembrane region" description="Helical" evidence="2">
    <location>
        <begin position="95"/>
        <end position="123"/>
    </location>
</feature>
<feature type="transmembrane region" description="Helical" evidence="2">
    <location>
        <begin position="67"/>
        <end position="89"/>
    </location>
</feature>
<accession>A0A5C3KU17</accession>
<evidence type="ECO:0000313" key="3">
    <source>
        <dbReference type="EMBL" id="TFK24119.1"/>
    </source>
</evidence>
<feature type="region of interest" description="Disordered" evidence="1">
    <location>
        <begin position="187"/>
        <end position="206"/>
    </location>
</feature>
<keyword evidence="2" id="KW-0472">Membrane</keyword>
<evidence type="ECO:0000256" key="2">
    <source>
        <dbReference type="SAM" id="Phobius"/>
    </source>
</evidence>
<dbReference type="OrthoDB" id="3254104at2759"/>
<feature type="compositionally biased region" description="Basic residues" evidence="1">
    <location>
        <begin position="196"/>
        <end position="206"/>
    </location>
</feature>
<evidence type="ECO:0000256" key="1">
    <source>
        <dbReference type="SAM" id="MobiDB-lite"/>
    </source>
</evidence>
<feature type="transmembrane region" description="Helical" evidence="2">
    <location>
        <begin position="135"/>
        <end position="157"/>
    </location>
</feature>
<dbReference type="STRING" id="230819.A0A5C3KU17"/>
<dbReference type="AlphaFoldDB" id="A0A5C3KU17"/>
<organism evidence="3 4">
    <name type="scientific">Coprinopsis marcescibilis</name>
    <name type="common">Agaric fungus</name>
    <name type="synonym">Psathyrella marcescibilis</name>
    <dbReference type="NCBI Taxonomy" id="230819"/>
    <lineage>
        <taxon>Eukaryota</taxon>
        <taxon>Fungi</taxon>
        <taxon>Dikarya</taxon>
        <taxon>Basidiomycota</taxon>
        <taxon>Agaricomycotina</taxon>
        <taxon>Agaricomycetes</taxon>
        <taxon>Agaricomycetidae</taxon>
        <taxon>Agaricales</taxon>
        <taxon>Agaricineae</taxon>
        <taxon>Psathyrellaceae</taxon>
        <taxon>Coprinopsis</taxon>
    </lineage>
</organism>
<name>A0A5C3KU17_COPMA</name>
<keyword evidence="4" id="KW-1185">Reference proteome</keyword>
<keyword evidence="2" id="KW-0812">Transmembrane</keyword>
<reference evidence="3 4" key="1">
    <citation type="journal article" date="2019" name="Nat. Ecol. Evol.">
        <title>Megaphylogeny resolves global patterns of mushroom evolution.</title>
        <authorList>
            <person name="Varga T."/>
            <person name="Krizsan K."/>
            <person name="Foldi C."/>
            <person name="Dima B."/>
            <person name="Sanchez-Garcia M."/>
            <person name="Sanchez-Ramirez S."/>
            <person name="Szollosi G.J."/>
            <person name="Szarkandi J.G."/>
            <person name="Papp V."/>
            <person name="Albert L."/>
            <person name="Andreopoulos W."/>
            <person name="Angelini C."/>
            <person name="Antonin V."/>
            <person name="Barry K.W."/>
            <person name="Bougher N.L."/>
            <person name="Buchanan P."/>
            <person name="Buyck B."/>
            <person name="Bense V."/>
            <person name="Catcheside P."/>
            <person name="Chovatia M."/>
            <person name="Cooper J."/>
            <person name="Damon W."/>
            <person name="Desjardin D."/>
            <person name="Finy P."/>
            <person name="Geml J."/>
            <person name="Haridas S."/>
            <person name="Hughes K."/>
            <person name="Justo A."/>
            <person name="Karasinski D."/>
            <person name="Kautmanova I."/>
            <person name="Kiss B."/>
            <person name="Kocsube S."/>
            <person name="Kotiranta H."/>
            <person name="LaButti K.M."/>
            <person name="Lechner B.E."/>
            <person name="Liimatainen K."/>
            <person name="Lipzen A."/>
            <person name="Lukacs Z."/>
            <person name="Mihaltcheva S."/>
            <person name="Morgado L.N."/>
            <person name="Niskanen T."/>
            <person name="Noordeloos M.E."/>
            <person name="Ohm R.A."/>
            <person name="Ortiz-Santana B."/>
            <person name="Ovrebo C."/>
            <person name="Racz N."/>
            <person name="Riley R."/>
            <person name="Savchenko A."/>
            <person name="Shiryaev A."/>
            <person name="Soop K."/>
            <person name="Spirin V."/>
            <person name="Szebenyi C."/>
            <person name="Tomsovsky M."/>
            <person name="Tulloss R.E."/>
            <person name="Uehling J."/>
            <person name="Grigoriev I.V."/>
            <person name="Vagvolgyi C."/>
            <person name="Papp T."/>
            <person name="Martin F.M."/>
            <person name="Miettinen O."/>
            <person name="Hibbett D.S."/>
            <person name="Nagy L.G."/>
        </authorList>
    </citation>
    <scope>NUCLEOTIDE SEQUENCE [LARGE SCALE GENOMIC DNA]</scope>
    <source>
        <strain evidence="3 4">CBS 121175</strain>
    </source>
</reference>
<sequence>HTRYVNMLLALDDIPNWFNLLASFFTWILLAGFLLFPGTFTSLRQVAQDATNINDLQRQILNAVTNVPLFVIAWICSGIGASGMIWLWWRWRANYIWLLSKIFVPGFLNGLAGVITTLVNVYGAQDGQFSTTAKVTIIVVSSTAGACGLLLLFYQLWLLRRVRAEHDRIVGEQAAGKHGEGILRSMMTSKNSEKKARQRKPGKGGA</sequence>
<proteinExistence type="predicted"/>
<feature type="transmembrane region" description="Helical" evidence="2">
    <location>
        <begin position="17"/>
        <end position="36"/>
    </location>
</feature>
<feature type="non-terminal residue" evidence="3">
    <location>
        <position position="1"/>
    </location>
</feature>
<protein>
    <submittedName>
        <fullName evidence="3">Uncharacterized protein</fullName>
    </submittedName>
</protein>